<comment type="subcellular location">
    <subcellularLocation>
        <location evidence="1">Membrane</location>
        <topology evidence="1">Multi-pass membrane protein</topology>
    </subcellularLocation>
</comment>
<dbReference type="Proteomes" id="UP000740557">
    <property type="component" value="Unassembled WGS sequence"/>
</dbReference>
<feature type="transmembrane region" description="Helical" evidence="5">
    <location>
        <begin position="12"/>
        <end position="34"/>
    </location>
</feature>
<reference evidence="6" key="1">
    <citation type="submission" date="2020-04" db="EMBL/GenBank/DDBJ databases">
        <authorList>
            <person name="Zhang T."/>
        </authorList>
    </citation>
    <scope>NUCLEOTIDE SEQUENCE</scope>
    <source>
        <strain evidence="6">HKST-UBA79</strain>
    </source>
</reference>
<reference evidence="6" key="2">
    <citation type="journal article" date="2021" name="Microbiome">
        <title>Successional dynamics and alternative stable states in a saline activated sludge microbial community over 9 years.</title>
        <authorList>
            <person name="Wang Y."/>
            <person name="Ye J."/>
            <person name="Ju F."/>
            <person name="Liu L."/>
            <person name="Boyd J.A."/>
            <person name="Deng Y."/>
            <person name="Parks D.H."/>
            <person name="Jiang X."/>
            <person name="Yin X."/>
            <person name="Woodcroft B.J."/>
            <person name="Tyson G.W."/>
            <person name="Hugenholtz P."/>
            <person name="Polz M.F."/>
            <person name="Zhang T."/>
        </authorList>
    </citation>
    <scope>NUCLEOTIDE SEQUENCE</scope>
    <source>
        <strain evidence="6">HKST-UBA79</strain>
    </source>
</reference>
<keyword evidence="4 5" id="KW-0472">Membrane</keyword>
<keyword evidence="3 5" id="KW-1133">Transmembrane helix</keyword>
<evidence type="ECO:0000256" key="4">
    <source>
        <dbReference type="ARBA" id="ARBA00023136"/>
    </source>
</evidence>
<feature type="transmembrane region" description="Helical" evidence="5">
    <location>
        <begin position="63"/>
        <end position="87"/>
    </location>
</feature>
<dbReference type="InterPro" id="IPR037673">
    <property type="entry name" value="MSC/AndL"/>
</dbReference>
<dbReference type="Gene3D" id="1.10.1200.120">
    <property type="entry name" value="Large-conductance mechanosensitive channel, MscL, domain 1"/>
    <property type="match status" value="1"/>
</dbReference>
<dbReference type="InterPro" id="IPR036019">
    <property type="entry name" value="MscL_channel"/>
</dbReference>
<protein>
    <submittedName>
        <fullName evidence="6">MscL family protein</fullName>
    </submittedName>
</protein>
<dbReference type="Pfam" id="PF01741">
    <property type="entry name" value="MscL"/>
    <property type="match status" value="1"/>
</dbReference>
<organism evidence="6 7">
    <name type="scientific">candidate division WWE3 bacterium</name>
    <dbReference type="NCBI Taxonomy" id="2053526"/>
    <lineage>
        <taxon>Bacteria</taxon>
        <taxon>Katanobacteria</taxon>
    </lineage>
</organism>
<dbReference type="AlphaFoldDB" id="A0A955J2T9"/>
<evidence type="ECO:0000256" key="3">
    <source>
        <dbReference type="ARBA" id="ARBA00022989"/>
    </source>
</evidence>
<dbReference type="PANTHER" id="PTHR30266">
    <property type="entry name" value="MECHANOSENSITIVE CHANNEL MSCL"/>
    <property type="match status" value="1"/>
</dbReference>
<name>A0A955J2T9_UNCKA</name>
<gene>
    <name evidence="6" type="ORF">KC980_00105</name>
</gene>
<proteinExistence type="predicted"/>
<evidence type="ECO:0000313" key="6">
    <source>
        <dbReference type="EMBL" id="MCA9307895.1"/>
    </source>
</evidence>
<keyword evidence="2 5" id="KW-0812">Transmembrane</keyword>
<dbReference type="GO" id="GO:0016020">
    <property type="term" value="C:membrane"/>
    <property type="evidence" value="ECO:0007669"/>
    <property type="project" value="UniProtKB-SubCell"/>
</dbReference>
<evidence type="ECO:0000256" key="2">
    <source>
        <dbReference type="ARBA" id="ARBA00022692"/>
    </source>
</evidence>
<accession>A0A955J2T9</accession>
<sequence>MKKFIEFIREQGVVGLAVGFILGGSVSKVVTALVEDIINPLVGILLGKVGNLSNMVLVLGNSVISYGHFVSVLVDFVIVAAVVYYIFRGLGFDKLDKKS</sequence>
<evidence type="ECO:0000313" key="7">
    <source>
        <dbReference type="Proteomes" id="UP000740557"/>
    </source>
</evidence>
<comment type="caution">
    <text evidence="6">The sequence shown here is derived from an EMBL/GenBank/DDBJ whole genome shotgun (WGS) entry which is preliminary data.</text>
</comment>
<evidence type="ECO:0000256" key="1">
    <source>
        <dbReference type="ARBA" id="ARBA00004141"/>
    </source>
</evidence>
<dbReference type="EMBL" id="JAGQNX010000004">
    <property type="protein sequence ID" value="MCA9307895.1"/>
    <property type="molecule type" value="Genomic_DNA"/>
</dbReference>
<evidence type="ECO:0000256" key="5">
    <source>
        <dbReference type="SAM" id="Phobius"/>
    </source>
</evidence>
<dbReference type="SUPFAM" id="SSF81330">
    <property type="entry name" value="Gated mechanosensitive channel"/>
    <property type="match status" value="1"/>
</dbReference>
<dbReference type="GO" id="GO:0008381">
    <property type="term" value="F:mechanosensitive monoatomic ion channel activity"/>
    <property type="evidence" value="ECO:0007669"/>
    <property type="project" value="TreeGrafter"/>
</dbReference>
<dbReference type="PANTHER" id="PTHR30266:SF2">
    <property type="entry name" value="LARGE-CONDUCTANCE MECHANOSENSITIVE CHANNEL"/>
    <property type="match status" value="1"/>
</dbReference>